<dbReference type="InterPro" id="IPR041049">
    <property type="entry name" value="DUF5615"/>
</dbReference>
<dbReference type="Pfam" id="PF18480">
    <property type="entry name" value="DUF5615"/>
    <property type="match status" value="1"/>
</dbReference>
<dbReference type="EMBL" id="CP026995">
    <property type="protein sequence ID" value="QLH06714.1"/>
    <property type="molecule type" value="Genomic_DNA"/>
</dbReference>
<dbReference type="AlphaFoldDB" id="A0A7D5M461"/>
<protein>
    <recommendedName>
        <fullName evidence="1">DUF5615 domain-containing protein</fullName>
    </recommendedName>
</protein>
<evidence type="ECO:0000313" key="2">
    <source>
        <dbReference type="EMBL" id="QLH06714.1"/>
    </source>
</evidence>
<evidence type="ECO:0000259" key="1">
    <source>
        <dbReference type="Pfam" id="PF18480"/>
    </source>
</evidence>
<reference evidence="2 3" key="1">
    <citation type="submission" date="2018-02" db="EMBL/GenBank/DDBJ databases">
        <title>Complete genome of Nitrosopumilus ureaphilus PS0.</title>
        <authorList>
            <person name="Qin W."/>
            <person name="Zheng Y."/>
            <person name="Stahl D.A."/>
        </authorList>
    </citation>
    <scope>NUCLEOTIDE SEQUENCE [LARGE SCALE GENOMIC DNA]</scope>
    <source>
        <strain evidence="2 3">PS0</strain>
    </source>
</reference>
<gene>
    <name evidence="2" type="ORF">C5F50_06200</name>
</gene>
<feature type="domain" description="DUF5615" evidence="1">
    <location>
        <begin position="1"/>
        <end position="75"/>
    </location>
</feature>
<dbReference type="KEGG" id="nue:C5F50_06200"/>
<dbReference type="RefSeq" id="WP_179372814.1">
    <property type="nucleotide sequence ID" value="NZ_CP026995.1"/>
</dbReference>
<organism evidence="2 3">
    <name type="scientific">Nitrosopumilus ureiphilus</name>
    <dbReference type="NCBI Taxonomy" id="1470067"/>
    <lineage>
        <taxon>Archaea</taxon>
        <taxon>Nitrososphaerota</taxon>
        <taxon>Nitrososphaeria</taxon>
        <taxon>Nitrosopumilales</taxon>
        <taxon>Nitrosopumilaceae</taxon>
        <taxon>Nitrosopumilus</taxon>
    </lineage>
</organism>
<dbReference type="GeneID" id="56067662"/>
<sequence>MKFLLDEHAEYYQKELEHQNHETESAKKLRAEDPKYRNDYNLIEYAKEHEMTIITKDGDLGQACTDNNYPCIWITDDKIFEKVIQPELDVKAMSSLDMESIEDEVIDAFNKIKSGEVSRMGQKKF</sequence>
<name>A0A7D5M461_9ARCH</name>
<evidence type="ECO:0000313" key="3">
    <source>
        <dbReference type="Proteomes" id="UP000509478"/>
    </source>
</evidence>
<dbReference type="Proteomes" id="UP000509478">
    <property type="component" value="Chromosome"/>
</dbReference>
<proteinExistence type="predicted"/>
<accession>A0A7D5M461</accession>
<keyword evidence="3" id="KW-1185">Reference proteome</keyword>